<dbReference type="EMBL" id="LAHD01000151">
    <property type="protein sequence ID" value="PHJ95084.1"/>
    <property type="molecule type" value="Genomic_DNA"/>
</dbReference>
<sequence length="130" mass="15024">MHYRLVAIGGKLYQVFAYTYKHAIAQAVGQSVAMGVTVDKNTSIELIAVDSEWLEQESFDFCGIPQRPKYLPFLESIYPSHKNLSLQAILMIYESNFDIYKINQIKTEELKFIAHLANYFKSSALIDFWF</sequence>
<proteinExistence type="predicted"/>
<accession>A0A9Q5Z5W3</accession>
<dbReference type="Proteomes" id="UP000222310">
    <property type="component" value="Unassembled WGS sequence"/>
</dbReference>
<comment type="caution">
    <text evidence="1">The sequence shown here is derived from an EMBL/GenBank/DDBJ whole genome shotgun (WGS) entry which is preliminary data.</text>
</comment>
<reference evidence="1 2" key="1">
    <citation type="submission" date="2015-02" db="EMBL/GenBank/DDBJ databases">
        <title>Nostoc linckia genome annotation.</title>
        <authorList>
            <person name="Zhou Z."/>
        </authorList>
    </citation>
    <scope>NUCLEOTIDE SEQUENCE [LARGE SCALE GENOMIC DNA]</scope>
    <source>
        <strain evidence="2">z8</strain>
    </source>
</reference>
<evidence type="ECO:0000313" key="1">
    <source>
        <dbReference type="EMBL" id="PHJ95084.1"/>
    </source>
</evidence>
<gene>
    <name evidence="1" type="ORF">VF08_32735</name>
</gene>
<organism evidence="1 2">
    <name type="scientific">Nostoc linckia z8</name>
    <dbReference type="NCBI Taxonomy" id="1628746"/>
    <lineage>
        <taxon>Bacteria</taxon>
        <taxon>Bacillati</taxon>
        <taxon>Cyanobacteriota</taxon>
        <taxon>Cyanophyceae</taxon>
        <taxon>Nostocales</taxon>
        <taxon>Nostocaceae</taxon>
        <taxon>Nostoc</taxon>
    </lineage>
</organism>
<dbReference type="RefSeq" id="WP_099072041.1">
    <property type="nucleotide sequence ID" value="NZ_LAHD01000151.1"/>
</dbReference>
<dbReference type="GeneID" id="57098648"/>
<evidence type="ECO:0000313" key="2">
    <source>
        <dbReference type="Proteomes" id="UP000222310"/>
    </source>
</evidence>
<name>A0A9Q5Z5W3_NOSLI</name>
<dbReference type="AlphaFoldDB" id="A0A9Q5Z5W3"/>
<protein>
    <submittedName>
        <fullName evidence="1">Uncharacterized protein</fullName>
    </submittedName>
</protein>